<dbReference type="EMBL" id="SLVV01000013">
    <property type="protein sequence ID" value="TCN21156.1"/>
    <property type="molecule type" value="Genomic_DNA"/>
</dbReference>
<dbReference type="InterPro" id="IPR033532">
    <property type="entry name" value="AraR_ligand_bind_dom"/>
</dbReference>
<proteinExistence type="predicted"/>
<reference evidence="5 6" key="1">
    <citation type="journal article" date="2015" name="Stand. Genomic Sci.">
        <title>Genomic Encyclopedia of Bacterial and Archaeal Type Strains, Phase III: the genomes of soil and plant-associated and newly described type strains.</title>
        <authorList>
            <person name="Whitman W.B."/>
            <person name="Woyke T."/>
            <person name="Klenk H.P."/>
            <person name="Zhou Y."/>
            <person name="Lilburn T.G."/>
            <person name="Beck B.J."/>
            <person name="De Vos P."/>
            <person name="Vandamme P."/>
            <person name="Eisen J.A."/>
            <person name="Garrity G."/>
            <person name="Hugenholtz P."/>
            <person name="Kyrpides N.C."/>
        </authorList>
    </citation>
    <scope>NUCLEOTIDE SEQUENCE [LARGE SCALE GENOMIC DNA]</scope>
    <source>
        <strain evidence="5 6">CV53</strain>
    </source>
</reference>
<evidence type="ECO:0000313" key="5">
    <source>
        <dbReference type="EMBL" id="TCN21156.1"/>
    </source>
</evidence>
<gene>
    <name evidence="5" type="ORF">EV146_11380</name>
</gene>
<evidence type="ECO:0000256" key="1">
    <source>
        <dbReference type="ARBA" id="ARBA00023015"/>
    </source>
</evidence>
<keyword evidence="3" id="KW-0804">Transcription</keyword>
<keyword evidence="6" id="KW-1185">Reference proteome</keyword>
<dbReference type="PANTHER" id="PTHR30146">
    <property type="entry name" value="LACI-RELATED TRANSCRIPTIONAL REPRESSOR"/>
    <property type="match status" value="1"/>
</dbReference>
<dbReference type="Proteomes" id="UP000295689">
    <property type="component" value="Unassembled WGS sequence"/>
</dbReference>
<dbReference type="Gene3D" id="1.10.10.10">
    <property type="entry name" value="Winged helix-like DNA-binding domain superfamily/Winged helix DNA-binding domain"/>
    <property type="match status" value="1"/>
</dbReference>
<dbReference type="SUPFAM" id="SSF53822">
    <property type="entry name" value="Periplasmic binding protein-like I"/>
    <property type="match status" value="1"/>
</dbReference>
<dbReference type="InterPro" id="IPR036390">
    <property type="entry name" value="WH_DNA-bd_sf"/>
</dbReference>
<dbReference type="CDD" id="cd07377">
    <property type="entry name" value="WHTH_GntR"/>
    <property type="match status" value="1"/>
</dbReference>
<evidence type="ECO:0000259" key="4">
    <source>
        <dbReference type="PROSITE" id="PS50949"/>
    </source>
</evidence>
<dbReference type="InterPro" id="IPR000524">
    <property type="entry name" value="Tscrpt_reg_HTH_GntR"/>
</dbReference>
<keyword evidence="1" id="KW-0805">Transcription regulation</keyword>
<evidence type="ECO:0000256" key="2">
    <source>
        <dbReference type="ARBA" id="ARBA00023125"/>
    </source>
</evidence>
<dbReference type="Pfam" id="PF00392">
    <property type="entry name" value="GntR"/>
    <property type="match status" value="1"/>
</dbReference>
<keyword evidence="2" id="KW-0238">DNA-binding</keyword>
<dbReference type="SMART" id="SM00345">
    <property type="entry name" value="HTH_GNTR"/>
    <property type="match status" value="1"/>
</dbReference>
<feature type="domain" description="HTH gntR-type" evidence="4">
    <location>
        <begin position="6"/>
        <end position="75"/>
    </location>
</feature>
<comment type="caution">
    <text evidence="5">The sequence shown here is derived from an EMBL/GenBank/DDBJ whole genome shotgun (WGS) entry which is preliminary data.</text>
</comment>
<dbReference type="InterPro" id="IPR028082">
    <property type="entry name" value="Peripla_BP_I"/>
</dbReference>
<dbReference type="InterPro" id="IPR046335">
    <property type="entry name" value="LacI/GalR-like_sensor"/>
</dbReference>
<dbReference type="SUPFAM" id="SSF46785">
    <property type="entry name" value="Winged helix' DNA-binding domain"/>
    <property type="match status" value="1"/>
</dbReference>
<dbReference type="RefSeq" id="WP_132010822.1">
    <property type="nucleotide sequence ID" value="NZ_JABUHM010000010.1"/>
</dbReference>
<dbReference type="GO" id="GO:0000976">
    <property type="term" value="F:transcription cis-regulatory region binding"/>
    <property type="evidence" value="ECO:0007669"/>
    <property type="project" value="TreeGrafter"/>
</dbReference>
<dbReference type="PRINTS" id="PR00035">
    <property type="entry name" value="HTHGNTR"/>
</dbReference>
<dbReference type="CDD" id="cd01541">
    <property type="entry name" value="PBP1_AraR"/>
    <property type="match status" value="1"/>
</dbReference>
<name>A0A4R2B3Z6_9BACI</name>
<dbReference type="InterPro" id="IPR036388">
    <property type="entry name" value="WH-like_DNA-bd_sf"/>
</dbReference>
<dbReference type="PANTHER" id="PTHR30146:SF150">
    <property type="entry name" value="ARABINOSE METABOLISM TRANSCRIPTIONAL REPRESSOR"/>
    <property type="match status" value="1"/>
</dbReference>
<accession>A0A4R2B3Z6</accession>
<dbReference type="GO" id="GO:0003700">
    <property type="term" value="F:DNA-binding transcription factor activity"/>
    <property type="evidence" value="ECO:0007669"/>
    <property type="project" value="InterPro"/>
</dbReference>
<dbReference type="AlphaFoldDB" id="A0A4R2B3Z6"/>
<sequence length="369" mass="42215">MDDQLMPKYLQIKNEILTWINANSLYITNGLLPPEMWIAKNFNVSRQTVRQALGILEREGYVTRHKGKGTFVRTMKKSDEPDSKTIALVTTNLSNHNFPSIIKGVDETLRNRGYKLLLCSSDGDKKKEGEHIKNLTCQPIGGMIIEPTKSAHKNENLSLFLGLANKNIPYVMINERYPELSCPCIKVDDEEAGFLAGEHLITLGHRRIAGFFKTDDLQGVHRLKGFIRAHNEFNLALNPDLILTSITEETDWKTLNAFRFLLQDSIERPTAFVCYDDEVAIKLLEILRKKRLKVPEDISILSFEESSLATATEVKLTCLKQLKKEMGIQATKIILDMIEGKQKRWNQEILYQSELIIRNSTKRNKEVLK</sequence>
<organism evidence="5 6">
    <name type="scientific">Mesobacillus foraminis</name>
    <dbReference type="NCBI Taxonomy" id="279826"/>
    <lineage>
        <taxon>Bacteria</taxon>
        <taxon>Bacillati</taxon>
        <taxon>Bacillota</taxon>
        <taxon>Bacilli</taxon>
        <taxon>Bacillales</taxon>
        <taxon>Bacillaceae</taxon>
        <taxon>Mesobacillus</taxon>
    </lineage>
</organism>
<evidence type="ECO:0000313" key="6">
    <source>
        <dbReference type="Proteomes" id="UP000295689"/>
    </source>
</evidence>
<protein>
    <submittedName>
        <fullName evidence="5">GntR family transcriptional regulator of arabinose operon</fullName>
    </submittedName>
</protein>
<dbReference type="Pfam" id="PF13377">
    <property type="entry name" value="Peripla_BP_3"/>
    <property type="match status" value="1"/>
</dbReference>
<dbReference type="PROSITE" id="PS50949">
    <property type="entry name" value="HTH_GNTR"/>
    <property type="match status" value="1"/>
</dbReference>
<dbReference type="Gene3D" id="3.40.50.2300">
    <property type="match status" value="2"/>
</dbReference>
<evidence type="ECO:0000256" key="3">
    <source>
        <dbReference type="ARBA" id="ARBA00023163"/>
    </source>
</evidence>